<reference evidence="3" key="1">
    <citation type="submission" date="2008-07" db="EMBL/GenBank/DDBJ databases">
        <title>Annotation of Ajellomyces capsulatus strain H88.</title>
        <authorList>
            <person name="Champion M."/>
            <person name="Cuomo C."/>
            <person name="Ma L.-J."/>
            <person name="Henn M.R."/>
            <person name="Sil A."/>
            <person name="Goldman B."/>
            <person name="Young S.K."/>
            <person name="Kodira C.D."/>
            <person name="Zeng Q."/>
            <person name="Koehrsen M."/>
            <person name="Alvarado L."/>
            <person name="Berlin A."/>
            <person name="Borenstein D."/>
            <person name="Chen Z."/>
            <person name="Engels R."/>
            <person name="Freedman E."/>
            <person name="Gellesch M."/>
            <person name="Goldberg J."/>
            <person name="Griggs A."/>
            <person name="Gujja S."/>
            <person name="Heiman D."/>
            <person name="Hepburn T."/>
            <person name="Howarth C."/>
            <person name="Jen D."/>
            <person name="Larson L."/>
            <person name="Lewis B."/>
            <person name="Mehta T."/>
            <person name="Park D."/>
            <person name="Pearson M."/>
            <person name="Roberts A."/>
            <person name="Saif S."/>
            <person name="Shea T."/>
            <person name="Shenoy N."/>
            <person name="Sisk P."/>
            <person name="Stolte C."/>
            <person name="Sykes S."/>
            <person name="Walk T."/>
            <person name="White J."/>
            <person name="Yandava C."/>
            <person name="Klein B."/>
            <person name="McEwen J.G."/>
            <person name="Puccia R."/>
            <person name="Goldman G.H."/>
            <person name="Felipe M.S."/>
            <person name="Nino-Vega G."/>
            <person name="San-Blas G."/>
            <person name="Taylor J."/>
            <person name="Mendoza L."/>
            <person name="Galagan J."/>
            <person name="Nusbaum C."/>
            <person name="Birren B."/>
        </authorList>
    </citation>
    <scope>NUCLEOTIDE SEQUENCE [LARGE SCALE GENOMIC DNA]</scope>
    <source>
        <strain evidence="3">H88</strain>
    </source>
</reference>
<protein>
    <submittedName>
        <fullName evidence="2">Predicted protein</fullName>
    </submittedName>
</protein>
<feature type="compositionally biased region" description="Low complexity" evidence="1">
    <location>
        <begin position="106"/>
        <end position="118"/>
    </location>
</feature>
<feature type="compositionally biased region" description="Low complexity" evidence="1">
    <location>
        <begin position="29"/>
        <end position="48"/>
    </location>
</feature>
<feature type="compositionally biased region" description="Acidic residues" evidence="1">
    <location>
        <begin position="185"/>
        <end position="194"/>
    </location>
</feature>
<dbReference type="Proteomes" id="UP000008142">
    <property type="component" value="Unassembled WGS sequence"/>
</dbReference>
<organism evidence="3">
    <name type="scientific">Ajellomyces capsulatus (strain H88)</name>
    <name type="common">Darling's disease fungus</name>
    <name type="synonym">Histoplasma capsulatum</name>
    <dbReference type="NCBI Taxonomy" id="544711"/>
    <lineage>
        <taxon>Eukaryota</taxon>
        <taxon>Fungi</taxon>
        <taxon>Dikarya</taxon>
        <taxon>Ascomycota</taxon>
        <taxon>Pezizomycotina</taxon>
        <taxon>Eurotiomycetes</taxon>
        <taxon>Eurotiomycetidae</taxon>
        <taxon>Onygenales</taxon>
        <taxon>Ajellomycetaceae</taxon>
        <taxon>Histoplasma</taxon>
    </lineage>
</organism>
<feature type="compositionally biased region" description="Polar residues" evidence="1">
    <location>
        <begin position="12"/>
        <end position="28"/>
    </location>
</feature>
<evidence type="ECO:0000313" key="2">
    <source>
        <dbReference type="EMBL" id="EGC46610.1"/>
    </source>
</evidence>
<dbReference type="HOGENOM" id="CLU_1348599_0_0_1"/>
<feature type="compositionally biased region" description="Polar residues" evidence="1">
    <location>
        <begin position="139"/>
        <end position="151"/>
    </location>
</feature>
<feature type="region of interest" description="Disordered" evidence="1">
    <location>
        <begin position="176"/>
        <end position="202"/>
    </location>
</feature>
<dbReference type="OrthoDB" id="5089392at2759"/>
<evidence type="ECO:0000256" key="1">
    <source>
        <dbReference type="SAM" id="MobiDB-lite"/>
    </source>
</evidence>
<gene>
    <name evidence="2" type="ORF">HCEG_05825</name>
</gene>
<dbReference type="OMA" id="MHTQSNI"/>
<feature type="compositionally biased region" description="Low complexity" evidence="1">
    <location>
        <begin position="66"/>
        <end position="98"/>
    </location>
</feature>
<sequence>MWKKSHDKPVSTAKTVSETTAISPTSPNTEASTTVMATTTTTTKTAPARRLFRYRSKSPCPSPIDTSSATTTETNNSDTPSSTTTATSTTHSGQRTTSPAPFVASPTTITTTTPTTPTQSHVMRKRHSNPLGHPKRKSSGGSSLSDNRRLSGTVNHCGRHANDWLFGGFSVRESVGRLWNGGNESGEEGEGDGDGEARGRRG</sequence>
<dbReference type="EMBL" id="DS990639">
    <property type="protein sequence ID" value="EGC46610.1"/>
    <property type="molecule type" value="Genomic_DNA"/>
</dbReference>
<evidence type="ECO:0000313" key="3">
    <source>
        <dbReference type="Proteomes" id="UP000008142"/>
    </source>
</evidence>
<accession>F0UJL9</accession>
<name>F0UJL9_AJEC8</name>
<feature type="region of interest" description="Disordered" evidence="1">
    <location>
        <begin position="1"/>
        <end position="151"/>
    </location>
</feature>
<dbReference type="AlphaFoldDB" id="F0UJL9"/>
<proteinExistence type="predicted"/>
<feature type="compositionally biased region" description="Basic residues" evidence="1">
    <location>
        <begin position="122"/>
        <end position="138"/>
    </location>
</feature>